<accession>A0AAD6RBT1</accession>
<comment type="caution">
    <text evidence="1">The sequence shown here is derived from an EMBL/GenBank/DDBJ whole genome shotgun (WGS) entry which is preliminary data.</text>
</comment>
<gene>
    <name evidence="1" type="ORF">NC653_005415</name>
</gene>
<organism evidence="1 2">
    <name type="scientific">Populus alba x Populus x berolinensis</name>
    <dbReference type="NCBI Taxonomy" id="444605"/>
    <lineage>
        <taxon>Eukaryota</taxon>
        <taxon>Viridiplantae</taxon>
        <taxon>Streptophyta</taxon>
        <taxon>Embryophyta</taxon>
        <taxon>Tracheophyta</taxon>
        <taxon>Spermatophyta</taxon>
        <taxon>Magnoliopsida</taxon>
        <taxon>eudicotyledons</taxon>
        <taxon>Gunneridae</taxon>
        <taxon>Pentapetalae</taxon>
        <taxon>rosids</taxon>
        <taxon>fabids</taxon>
        <taxon>Malpighiales</taxon>
        <taxon>Salicaceae</taxon>
        <taxon>Saliceae</taxon>
        <taxon>Populus</taxon>
    </lineage>
</organism>
<proteinExistence type="predicted"/>
<keyword evidence="2" id="KW-1185">Reference proteome</keyword>
<name>A0AAD6RBT1_9ROSI</name>
<evidence type="ECO:0000313" key="2">
    <source>
        <dbReference type="Proteomes" id="UP001164929"/>
    </source>
</evidence>
<evidence type="ECO:0000313" key="1">
    <source>
        <dbReference type="EMBL" id="KAJ7006060.1"/>
    </source>
</evidence>
<dbReference type="EMBL" id="JAQIZT010000002">
    <property type="protein sequence ID" value="KAJ7006060.1"/>
    <property type="molecule type" value="Genomic_DNA"/>
</dbReference>
<dbReference type="AlphaFoldDB" id="A0AAD6RBT1"/>
<sequence>MEQLHSTITSLGFRLRSVGHYLGASVASFFTSNHAPFKKMTFLHRLSARFSGRNFRNEILSN</sequence>
<dbReference type="Proteomes" id="UP001164929">
    <property type="component" value="Chromosome 2"/>
</dbReference>
<protein>
    <submittedName>
        <fullName evidence="1">Uncharacterized protein</fullName>
    </submittedName>
</protein>
<reference evidence="1" key="1">
    <citation type="journal article" date="2023" name="Mol. Ecol. Resour.">
        <title>Chromosome-level genome assembly of a triploid poplar Populus alba 'Berolinensis'.</title>
        <authorList>
            <person name="Chen S."/>
            <person name="Yu Y."/>
            <person name="Wang X."/>
            <person name="Wang S."/>
            <person name="Zhang T."/>
            <person name="Zhou Y."/>
            <person name="He R."/>
            <person name="Meng N."/>
            <person name="Wang Y."/>
            <person name="Liu W."/>
            <person name="Liu Z."/>
            <person name="Liu J."/>
            <person name="Guo Q."/>
            <person name="Huang H."/>
            <person name="Sederoff R.R."/>
            <person name="Wang G."/>
            <person name="Qu G."/>
            <person name="Chen S."/>
        </authorList>
    </citation>
    <scope>NUCLEOTIDE SEQUENCE</scope>
    <source>
        <strain evidence="1">SC-2020</strain>
    </source>
</reference>